<name>A0ABQ9IK22_9NEOP</name>
<accession>A0ABQ9IK22</accession>
<evidence type="ECO:0000313" key="2">
    <source>
        <dbReference type="Proteomes" id="UP001159363"/>
    </source>
</evidence>
<dbReference type="EMBL" id="JARBHB010000001">
    <property type="protein sequence ID" value="KAJ8896559.1"/>
    <property type="molecule type" value="Genomic_DNA"/>
</dbReference>
<sequence>MEEADSLLDLLVMRRGTDSDTDSDHASECEQLEVRVEDVVAGATKRPKDDRTVIEELRTLNQQLRALVYQLVTQLDICAGEADALRDRVRVLEAEHTREESVRKTSLHVITDSVGGNSSPFVFSPCSELSPEVTDPRPVRELPSLAPLEMPSFDFSVFTKSSVKEGE</sequence>
<gene>
    <name evidence="1" type="ORF">PR048_001903</name>
</gene>
<protein>
    <submittedName>
        <fullName evidence="1">Uncharacterized protein</fullName>
    </submittedName>
</protein>
<keyword evidence="2" id="KW-1185">Reference proteome</keyword>
<dbReference type="InterPro" id="IPR039679">
    <property type="entry name" value="NRBF2"/>
</dbReference>
<dbReference type="PANTHER" id="PTHR14964">
    <property type="entry name" value="NUCLEAR RECEPTOR BINDING FACTOR 2"/>
    <property type="match status" value="1"/>
</dbReference>
<reference evidence="1 2" key="1">
    <citation type="submission" date="2023-02" db="EMBL/GenBank/DDBJ databases">
        <title>LHISI_Scaffold_Assembly.</title>
        <authorList>
            <person name="Stuart O.P."/>
            <person name="Cleave R."/>
            <person name="Magrath M.J.L."/>
            <person name="Mikheyev A.S."/>
        </authorList>
    </citation>
    <scope>NUCLEOTIDE SEQUENCE [LARGE SCALE GENOMIC DNA]</scope>
    <source>
        <strain evidence="1">Daus_M_001</strain>
        <tissue evidence="1">Leg muscle</tissue>
    </source>
</reference>
<evidence type="ECO:0000313" key="1">
    <source>
        <dbReference type="EMBL" id="KAJ8896559.1"/>
    </source>
</evidence>
<dbReference type="PANTHER" id="PTHR14964:SF2">
    <property type="entry name" value="NUCLEAR RECEPTOR-BINDING FACTOR 2"/>
    <property type="match status" value="1"/>
</dbReference>
<proteinExistence type="predicted"/>
<dbReference type="Proteomes" id="UP001159363">
    <property type="component" value="Chromosome 1"/>
</dbReference>
<organism evidence="1 2">
    <name type="scientific">Dryococelus australis</name>
    <dbReference type="NCBI Taxonomy" id="614101"/>
    <lineage>
        <taxon>Eukaryota</taxon>
        <taxon>Metazoa</taxon>
        <taxon>Ecdysozoa</taxon>
        <taxon>Arthropoda</taxon>
        <taxon>Hexapoda</taxon>
        <taxon>Insecta</taxon>
        <taxon>Pterygota</taxon>
        <taxon>Neoptera</taxon>
        <taxon>Polyneoptera</taxon>
        <taxon>Phasmatodea</taxon>
        <taxon>Verophasmatodea</taxon>
        <taxon>Anareolatae</taxon>
        <taxon>Phasmatidae</taxon>
        <taxon>Eurycanthinae</taxon>
        <taxon>Dryococelus</taxon>
    </lineage>
</organism>
<comment type="caution">
    <text evidence="1">The sequence shown here is derived from an EMBL/GenBank/DDBJ whole genome shotgun (WGS) entry which is preliminary data.</text>
</comment>